<organism evidence="4 5">
    <name type="scientific">Candidatus Thiomargarita nelsonii</name>
    <dbReference type="NCBI Taxonomy" id="1003181"/>
    <lineage>
        <taxon>Bacteria</taxon>
        <taxon>Pseudomonadati</taxon>
        <taxon>Pseudomonadota</taxon>
        <taxon>Gammaproteobacteria</taxon>
        <taxon>Thiotrichales</taxon>
        <taxon>Thiotrichaceae</taxon>
        <taxon>Thiomargarita</taxon>
    </lineage>
</organism>
<dbReference type="AlphaFoldDB" id="A0A4E0QV26"/>
<evidence type="ECO:0000259" key="3">
    <source>
        <dbReference type="Pfam" id="PF08308"/>
    </source>
</evidence>
<comment type="caution">
    <text evidence="4">The sequence shown here is derived from an EMBL/GenBank/DDBJ whole genome shotgun (WGS) entry which is preliminary data.</text>
</comment>
<dbReference type="Pfam" id="PF13715">
    <property type="entry name" value="CarbopepD_reg_2"/>
    <property type="match status" value="1"/>
</dbReference>
<reference evidence="4 5" key="1">
    <citation type="journal article" date="2016" name="Front. Microbiol.">
        <title>Single-Cell (Meta-)Genomics of a Dimorphic Candidatus Thiomargarita nelsonii Reveals Genomic Plasticity.</title>
        <authorList>
            <person name="Flood B.E."/>
            <person name="Fliss P."/>
            <person name="Jones D.S."/>
            <person name="Dick G.J."/>
            <person name="Jain S."/>
            <person name="Kaster A.K."/>
            <person name="Winkel M."/>
            <person name="Mussmann M."/>
            <person name="Bailey J."/>
        </authorList>
    </citation>
    <scope>NUCLEOTIDE SEQUENCE [LARGE SCALE GENOMIC DNA]</scope>
    <source>
        <strain evidence="4">Hydrate Ridge</strain>
    </source>
</reference>
<dbReference type="Gene3D" id="2.60.40.1120">
    <property type="entry name" value="Carboxypeptidase-like, regulatory domain"/>
    <property type="match status" value="3"/>
</dbReference>
<dbReference type="SUPFAM" id="SSF49452">
    <property type="entry name" value="Starch-binding domain-like"/>
    <property type="match status" value="1"/>
</dbReference>
<keyword evidence="5" id="KW-1185">Reference proteome</keyword>
<dbReference type="InterPro" id="IPR008969">
    <property type="entry name" value="CarboxyPept-like_regulatory"/>
</dbReference>
<keyword evidence="1" id="KW-0732">Signal</keyword>
<dbReference type="Pfam" id="PF13620">
    <property type="entry name" value="CarboxypepD_reg"/>
    <property type="match status" value="1"/>
</dbReference>
<evidence type="ECO:0000313" key="4">
    <source>
        <dbReference type="EMBL" id="TGN99782.1"/>
    </source>
</evidence>
<feature type="compositionally biased region" description="Polar residues" evidence="2">
    <location>
        <begin position="298"/>
        <end position="309"/>
    </location>
</feature>
<proteinExistence type="predicted"/>
<feature type="region of interest" description="Disordered" evidence="2">
    <location>
        <begin position="298"/>
        <end position="317"/>
    </location>
</feature>
<dbReference type="Pfam" id="PF08308">
    <property type="entry name" value="PEGA"/>
    <property type="match status" value="1"/>
</dbReference>
<accession>A0A4E0QV26</accession>
<name>A0A4E0QV26_9GAMM</name>
<dbReference type="Proteomes" id="UP000030428">
    <property type="component" value="Unassembled WGS sequence"/>
</dbReference>
<dbReference type="InterPro" id="IPR051417">
    <property type="entry name" value="SDr/BOS_complex"/>
</dbReference>
<dbReference type="GO" id="GO:0030246">
    <property type="term" value="F:carbohydrate binding"/>
    <property type="evidence" value="ECO:0007669"/>
    <property type="project" value="InterPro"/>
</dbReference>
<dbReference type="SUPFAM" id="SSF49464">
    <property type="entry name" value="Carboxypeptidase regulatory domain-like"/>
    <property type="match status" value="2"/>
</dbReference>
<dbReference type="InterPro" id="IPR013229">
    <property type="entry name" value="PEGA"/>
</dbReference>
<evidence type="ECO:0000256" key="2">
    <source>
        <dbReference type="SAM" id="MobiDB-lite"/>
    </source>
</evidence>
<evidence type="ECO:0000313" key="5">
    <source>
        <dbReference type="Proteomes" id="UP000030428"/>
    </source>
</evidence>
<protein>
    <recommendedName>
        <fullName evidence="3">PEGA domain-containing protein</fullName>
    </recommendedName>
</protein>
<sequence>MWLPLTAMALILPRLPNPDQLTNSLDALQNAQLTNGSWDNDVYTTALALRAFQITHNPDLAQITGTIIDGQTGSPLSGVTIQLSGTDTQITNSLGEFNFLSLLAGNYTLQISTNLTSEIQLKPGQNINLGQIRLFTETTNIQGTITDTSTQTPLPGVAIQITGHNDTIHTDEQGAYIITQLTPGEVILQATLDGYLTASTTLTLTADTTHIVSLTLSPDQAILEGIISDGSQQNVVLAGAKIYIDSTQLAQTDTNGKYRIEGLASGTHNINIELHGYDSLTGTITTPSNTTITLTSQLHPTGTTPTTRQCQHHRQNH</sequence>
<dbReference type="PANTHER" id="PTHR23303">
    <property type="entry name" value="CARBOXYPEPTIDASE REGULATORY REGION-CONTAINING"/>
    <property type="match status" value="1"/>
</dbReference>
<dbReference type="PANTHER" id="PTHR23303:SF14">
    <property type="entry name" value="BOS COMPLEX SUBUNIT NOMO1-RELATED"/>
    <property type="match status" value="1"/>
</dbReference>
<dbReference type="InterPro" id="IPR013784">
    <property type="entry name" value="Carb-bd-like_fold"/>
</dbReference>
<feature type="domain" description="PEGA" evidence="3">
    <location>
        <begin position="238"/>
        <end position="301"/>
    </location>
</feature>
<gene>
    <name evidence="4" type="ORF">PN36_33530</name>
</gene>
<dbReference type="EMBL" id="JSZA02000355">
    <property type="protein sequence ID" value="TGN99782.1"/>
    <property type="molecule type" value="Genomic_DNA"/>
</dbReference>
<evidence type="ECO:0000256" key="1">
    <source>
        <dbReference type="ARBA" id="ARBA00022729"/>
    </source>
</evidence>